<dbReference type="EMBL" id="PUHQ01000024">
    <property type="protein sequence ID" value="KAG0662765.1"/>
    <property type="molecule type" value="Genomic_DNA"/>
</dbReference>
<dbReference type="AlphaFoldDB" id="A0A9P6W505"/>
<evidence type="ECO:0000313" key="2">
    <source>
        <dbReference type="EMBL" id="KAG0662765.1"/>
    </source>
</evidence>
<keyword evidence="3" id="KW-1185">Reference proteome</keyword>
<feature type="compositionally biased region" description="Acidic residues" evidence="1">
    <location>
        <begin position="116"/>
        <end position="125"/>
    </location>
</feature>
<evidence type="ECO:0000256" key="1">
    <source>
        <dbReference type="SAM" id="MobiDB-lite"/>
    </source>
</evidence>
<reference evidence="2 3" key="1">
    <citation type="submission" date="2020-11" db="EMBL/GenBank/DDBJ databases">
        <title>Kefir isolates.</title>
        <authorList>
            <person name="Marcisauskas S."/>
            <person name="Kim Y."/>
            <person name="Blasche S."/>
        </authorList>
    </citation>
    <scope>NUCLEOTIDE SEQUENCE [LARGE SCALE GENOMIC DNA]</scope>
    <source>
        <strain evidence="2 3">KR</strain>
    </source>
</reference>
<feature type="compositionally biased region" description="Acidic residues" evidence="1">
    <location>
        <begin position="195"/>
        <end position="208"/>
    </location>
</feature>
<gene>
    <name evidence="2" type="ORF">C6P46_003078</name>
</gene>
<sequence>MPNAVQPTGAEADAFGAQPGALELAPELFPDAAVDEPAAANPFPGQAEADVVKHAGAQDLEPERADTQPDELPVPPPQFHHDDDDDDQDMGDDLFGDAGDDDDDEELAAEPAQQPQEEEADDGLTAEERARRRALEYDEEEITGDPMEDMDRIQMEHQHLVTAELPLANVPVPSGGKIWHARMPNFLEIRSKPFDEEEWDPKEEDLEAAGEGAGGEQGGGGEGASQEVKQRMVPDENVIRWRWTKDQLGQVVKQSNARIVRWSDGSLSLQLGSELFDMTLTLDHSAVLSSSTASGLPVPPPLNSVTAGLTASSFDTSRGHGLTYLTARHAYTGSVIEAHASVHGAIAFRPATIASQTHKRLAGMVAQRQAAAKGRSTIAAAMPEMDPELQRQQQERKKNEAIKKAKREAAKKAGGKSGSGGGARRAGTKKATRLEGLSDDDDDEDTGAGEDDDGYGGYARRSQPRRGRGGPLAARDYSDDDDDEGFVAKSDEEMEEGSDDGGGALDEIEAADEAAERAQRRRKERARQDGAGDDAAKAGAGAAEEGEGEGKGEAAAPRRRMVIESDEEDDLQIDVCLDPSASASSALAVLDD</sequence>
<feature type="compositionally biased region" description="Basic and acidic residues" evidence="1">
    <location>
        <begin position="126"/>
        <end position="136"/>
    </location>
</feature>
<protein>
    <recommendedName>
        <fullName evidence="4">RNA polymerase-associated protein LEO1</fullName>
    </recommendedName>
</protein>
<dbReference type="GO" id="GO:0006368">
    <property type="term" value="P:transcription elongation by RNA polymerase II"/>
    <property type="evidence" value="ECO:0007669"/>
    <property type="project" value="InterPro"/>
</dbReference>
<feature type="region of interest" description="Disordered" evidence="1">
    <location>
        <begin position="1"/>
        <end position="146"/>
    </location>
</feature>
<dbReference type="Pfam" id="PF04004">
    <property type="entry name" value="Leo1"/>
    <property type="match status" value="1"/>
</dbReference>
<evidence type="ECO:0000313" key="3">
    <source>
        <dbReference type="Proteomes" id="UP000777482"/>
    </source>
</evidence>
<feature type="compositionally biased region" description="Gly residues" evidence="1">
    <location>
        <begin position="211"/>
        <end position="223"/>
    </location>
</feature>
<feature type="compositionally biased region" description="Gly residues" evidence="1">
    <location>
        <begin position="415"/>
        <end position="424"/>
    </location>
</feature>
<comment type="caution">
    <text evidence="2">The sequence shown here is derived from an EMBL/GenBank/DDBJ whole genome shotgun (WGS) entry which is preliminary data.</text>
</comment>
<evidence type="ECO:0008006" key="4">
    <source>
        <dbReference type="Google" id="ProtNLM"/>
    </source>
</evidence>
<feature type="region of interest" description="Disordered" evidence="1">
    <location>
        <begin position="195"/>
        <end position="230"/>
    </location>
</feature>
<dbReference type="GO" id="GO:0032968">
    <property type="term" value="P:positive regulation of transcription elongation by RNA polymerase II"/>
    <property type="evidence" value="ECO:0007669"/>
    <property type="project" value="TreeGrafter"/>
</dbReference>
<dbReference type="Proteomes" id="UP000777482">
    <property type="component" value="Unassembled WGS sequence"/>
</dbReference>
<feature type="region of interest" description="Disordered" evidence="1">
    <location>
        <begin position="383"/>
        <end position="592"/>
    </location>
</feature>
<dbReference type="OrthoDB" id="20844at2759"/>
<feature type="compositionally biased region" description="Basic and acidic residues" evidence="1">
    <location>
        <begin position="526"/>
        <end position="536"/>
    </location>
</feature>
<dbReference type="InterPro" id="IPR007149">
    <property type="entry name" value="Leo1"/>
</dbReference>
<organism evidence="2 3">
    <name type="scientific">Rhodotorula mucilaginosa</name>
    <name type="common">Yeast</name>
    <name type="synonym">Rhodotorula rubra</name>
    <dbReference type="NCBI Taxonomy" id="5537"/>
    <lineage>
        <taxon>Eukaryota</taxon>
        <taxon>Fungi</taxon>
        <taxon>Dikarya</taxon>
        <taxon>Basidiomycota</taxon>
        <taxon>Pucciniomycotina</taxon>
        <taxon>Microbotryomycetes</taxon>
        <taxon>Sporidiobolales</taxon>
        <taxon>Sporidiobolaceae</taxon>
        <taxon>Rhodotorula</taxon>
    </lineage>
</organism>
<dbReference type="PANTHER" id="PTHR23146">
    <property type="entry name" value="LEO1 PROTEIN"/>
    <property type="match status" value="1"/>
</dbReference>
<feature type="compositionally biased region" description="Basic and acidic residues" evidence="1">
    <location>
        <begin position="393"/>
        <end position="411"/>
    </location>
</feature>
<accession>A0A9P6W505</accession>
<proteinExistence type="predicted"/>
<feature type="compositionally biased region" description="Acidic residues" evidence="1">
    <location>
        <begin position="83"/>
        <end position="108"/>
    </location>
</feature>
<name>A0A9P6W505_RHOMI</name>
<dbReference type="PANTHER" id="PTHR23146:SF0">
    <property type="entry name" value="RNA POLYMERASE-ASSOCIATED PROTEIN LEO1"/>
    <property type="match status" value="1"/>
</dbReference>
<feature type="compositionally biased region" description="Acidic residues" evidence="1">
    <location>
        <begin position="137"/>
        <end position="146"/>
    </location>
</feature>
<feature type="compositionally biased region" description="Acidic residues" evidence="1">
    <location>
        <begin position="437"/>
        <end position="454"/>
    </location>
</feature>
<feature type="compositionally biased region" description="Low complexity" evidence="1">
    <location>
        <begin position="580"/>
        <end position="592"/>
    </location>
</feature>
<dbReference type="GO" id="GO:1990269">
    <property type="term" value="F:RNA polymerase II C-terminal domain phosphoserine binding"/>
    <property type="evidence" value="ECO:0007669"/>
    <property type="project" value="TreeGrafter"/>
</dbReference>
<dbReference type="GO" id="GO:0016593">
    <property type="term" value="C:Cdc73/Paf1 complex"/>
    <property type="evidence" value="ECO:0007669"/>
    <property type="project" value="InterPro"/>
</dbReference>